<evidence type="ECO:0000313" key="9">
    <source>
        <dbReference type="EMBL" id="KAK9416292.1"/>
    </source>
</evidence>
<dbReference type="InterPro" id="IPR011701">
    <property type="entry name" value="MFS"/>
</dbReference>
<feature type="compositionally biased region" description="Basic and acidic residues" evidence="6">
    <location>
        <begin position="9"/>
        <end position="20"/>
    </location>
</feature>
<feature type="transmembrane region" description="Helical" evidence="7">
    <location>
        <begin position="342"/>
        <end position="361"/>
    </location>
</feature>
<feature type="transmembrane region" description="Helical" evidence="7">
    <location>
        <begin position="116"/>
        <end position="135"/>
    </location>
</feature>
<dbReference type="InterPro" id="IPR036259">
    <property type="entry name" value="MFS_trans_sf"/>
</dbReference>
<dbReference type="PROSITE" id="PS50850">
    <property type="entry name" value="MFS"/>
    <property type="match status" value="1"/>
</dbReference>
<feature type="transmembrane region" description="Helical" evidence="7">
    <location>
        <begin position="302"/>
        <end position="321"/>
    </location>
</feature>
<feature type="region of interest" description="Disordered" evidence="6">
    <location>
        <begin position="586"/>
        <end position="605"/>
    </location>
</feature>
<sequence length="605" mass="64515">MAAQAASQDAERLPGVERHAPPPRTNSSSSVTVASDNGNRSQSNGAPQGAVTSNPPEGTSAESKVEDDAPEASRTRLQTCLIMFALCSGLFLAALDMTIVATAVPTIVSEFNSSSGYTWISAAYTLANAATVPSWGKISDIWGRKPILMCAVAVFWIGSLLCALSINMGMLIAARAIQGAGSGGIVVLVNIAISDLFSMRSRGVYYGILGMVWALSSAIGPVIGGAFTQNVTWRWCFWVNLPISACGFAILFFVLKLHNPKTSIRQGLAAIDWLGSLLIIGGTLMVLFGLEFGGVSYPWNSATPICLIVFGVVTIGLFVVVEQRYAQYPVIPLRLFRKRSSVLSFGVCFCHAFVFISGSYYLPLYFQGVLGASPLLSGVYLLPYALSLSIMSAGVGIITKKTGKYLPQIIFGMFVMTLGFGLFIDLEPRANWPKVILFQIVAGIGVGPNFQSPLISLQSSVEKRDIAAATSTFGFIRQLSTSISVVVGGVIFQNEMEKQYPTLLQSLGPELANQLSGSSAGGSVTVVGALQGEQGTIARSAYWSSLQTMFILYTAVSGLGLLISPFVGQRTLTKEHKDTKTGLHTLRVQAEHDHAPSEKKEESPA</sequence>
<evidence type="ECO:0000256" key="2">
    <source>
        <dbReference type="ARBA" id="ARBA00007520"/>
    </source>
</evidence>
<dbReference type="Pfam" id="PF07690">
    <property type="entry name" value="MFS_1"/>
    <property type="match status" value="1"/>
</dbReference>
<evidence type="ECO:0000256" key="7">
    <source>
        <dbReference type="SAM" id="Phobius"/>
    </source>
</evidence>
<feature type="transmembrane region" description="Helical" evidence="7">
    <location>
        <begin position="172"/>
        <end position="193"/>
    </location>
</feature>
<dbReference type="Gene3D" id="1.20.1250.20">
    <property type="entry name" value="MFS general substrate transporter like domains"/>
    <property type="match status" value="1"/>
</dbReference>
<dbReference type="Gene3D" id="1.20.1720.10">
    <property type="entry name" value="Multidrug resistance protein D"/>
    <property type="match status" value="1"/>
</dbReference>
<comment type="subcellular location">
    <subcellularLocation>
        <location evidence="1">Membrane</location>
        <topology evidence="1">Multi-pass membrane protein</topology>
    </subcellularLocation>
</comment>
<feature type="transmembrane region" description="Helical" evidence="7">
    <location>
        <begin position="550"/>
        <end position="568"/>
    </location>
</feature>
<comment type="similarity">
    <text evidence="2">Belongs to the major facilitator superfamily. TCR/Tet family.</text>
</comment>
<evidence type="ECO:0000256" key="3">
    <source>
        <dbReference type="ARBA" id="ARBA00022692"/>
    </source>
</evidence>
<dbReference type="PANTHER" id="PTHR23501:SF102">
    <property type="entry name" value="DRUG TRANSPORTER, PUTATIVE (AFU_ORTHOLOGUE AFUA_3G08530)-RELATED"/>
    <property type="match status" value="1"/>
</dbReference>
<name>A0ABR2UP04_9PEZI</name>
<dbReference type="EMBL" id="JARVKF010000407">
    <property type="protein sequence ID" value="KAK9416292.1"/>
    <property type="molecule type" value="Genomic_DNA"/>
</dbReference>
<dbReference type="InterPro" id="IPR020846">
    <property type="entry name" value="MFS_dom"/>
</dbReference>
<feature type="transmembrane region" description="Helical" evidence="7">
    <location>
        <begin position="232"/>
        <end position="255"/>
    </location>
</feature>
<feature type="compositionally biased region" description="Polar residues" evidence="6">
    <location>
        <begin position="25"/>
        <end position="62"/>
    </location>
</feature>
<protein>
    <submittedName>
        <fullName evidence="9">Major facilitator superfamily (MFS) profile domain-containing protein</fullName>
    </submittedName>
</protein>
<keyword evidence="3 7" id="KW-0812">Transmembrane</keyword>
<dbReference type="SUPFAM" id="SSF103473">
    <property type="entry name" value="MFS general substrate transporter"/>
    <property type="match status" value="1"/>
</dbReference>
<feature type="transmembrane region" description="Helical" evidence="7">
    <location>
        <begin position="205"/>
        <end position="226"/>
    </location>
</feature>
<reference evidence="9 10" key="1">
    <citation type="journal article" date="2024" name="J. Plant Pathol.">
        <title>Sequence and assembly of the genome of Seiridium unicorne, isolate CBS 538.82, causal agent of cypress canker disease.</title>
        <authorList>
            <person name="Scali E."/>
            <person name="Rocca G.D."/>
            <person name="Danti R."/>
            <person name="Garbelotto M."/>
            <person name="Barberini S."/>
            <person name="Baroncelli R."/>
            <person name="Emiliani G."/>
        </authorList>
    </citation>
    <scope>NUCLEOTIDE SEQUENCE [LARGE SCALE GENOMIC DNA]</scope>
    <source>
        <strain evidence="9 10">BM-138-508</strain>
    </source>
</reference>
<accession>A0ABR2UP04</accession>
<evidence type="ECO:0000256" key="1">
    <source>
        <dbReference type="ARBA" id="ARBA00004141"/>
    </source>
</evidence>
<feature type="transmembrane region" description="Helical" evidence="7">
    <location>
        <begin position="267"/>
        <end position="290"/>
    </location>
</feature>
<feature type="transmembrane region" description="Helical" evidence="7">
    <location>
        <begin position="405"/>
        <end position="424"/>
    </location>
</feature>
<feature type="transmembrane region" description="Helical" evidence="7">
    <location>
        <begin position="381"/>
        <end position="398"/>
    </location>
</feature>
<evidence type="ECO:0000313" key="10">
    <source>
        <dbReference type="Proteomes" id="UP001408356"/>
    </source>
</evidence>
<organism evidence="9 10">
    <name type="scientific">Seiridium unicorne</name>
    <dbReference type="NCBI Taxonomy" id="138068"/>
    <lineage>
        <taxon>Eukaryota</taxon>
        <taxon>Fungi</taxon>
        <taxon>Dikarya</taxon>
        <taxon>Ascomycota</taxon>
        <taxon>Pezizomycotina</taxon>
        <taxon>Sordariomycetes</taxon>
        <taxon>Xylariomycetidae</taxon>
        <taxon>Amphisphaeriales</taxon>
        <taxon>Sporocadaceae</taxon>
        <taxon>Seiridium</taxon>
    </lineage>
</organism>
<evidence type="ECO:0000256" key="6">
    <source>
        <dbReference type="SAM" id="MobiDB-lite"/>
    </source>
</evidence>
<dbReference type="CDD" id="cd17502">
    <property type="entry name" value="MFS_Azr1_MDR_like"/>
    <property type="match status" value="1"/>
</dbReference>
<evidence type="ECO:0000256" key="5">
    <source>
        <dbReference type="ARBA" id="ARBA00023136"/>
    </source>
</evidence>
<proteinExistence type="inferred from homology"/>
<keyword evidence="10" id="KW-1185">Reference proteome</keyword>
<dbReference type="PANTHER" id="PTHR23501">
    <property type="entry name" value="MAJOR FACILITATOR SUPERFAMILY"/>
    <property type="match status" value="1"/>
</dbReference>
<dbReference type="PRINTS" id="PR01036">
    <property type="entry name" value="TCRTETB"/>
</dbReference>
<feature type="transmembrane region" description="Helical" evidence="7">
    <location>
        <begin position="81"/>
        <end position="104"/>
    </location>
</feature>
<gene>
    <name evidence="9" type="ORF">SUNI508_01709</name>
</gene>
<evidence type="ECO:0000259" key="8">
    <source>
        <dbReference type="PROSITE" id="PS50850"/>
    </source>
</evidence>
<dbReference type="Proteomes" id="UP001408356">
    <property type="component" value="Unassembled WGS sequence"/>
</dbReference>
<feature type="region of interest" description="Disordered" evidence="6">
    <location>
        <begin position="1"/>
        <end position="70"/>
    </location>
</feature>
<evidence type="ECO:0000256" key="4">
    <source>
        <dbReference type="ARBA" id="ARBA00022989"/>
    </source>
</evidence>
<keyword evidence="5 7" id="KW-0472">Membrane</keyword>
<feature type="domain" description="Major facilitator superfamily (MFS) profile" evidence="8">
    <location>
        <begin position="82"/>
        <end position="572"/>
    </location>
</feature>
<keyword evidence="4 7" id="KW-1133">Transmembrane helix</keyword>
<feature type="compositionally biased region" description="Basic and acidic residues" evidence="6">
    <location>
        <begin position="589"/>
        <end position="605"/>
    </location>
</feature>
<feature type="transmembrane region" description="Helical" evidence="7">
    <location>
        <begin position="147"/>
        <end position="166"/>
    </location>
</feature>
<comment type="caution">
    <text evidence="9">The sequence shown here is derived from an EMBL/GenBank/DDBJ whole genome shotgun (WGS) entry which is preliminary data.</text>
</comment>